<name>A0AAX1NA26_9BACT</name>
<dbReference type="KEGG" id="fya:KMW28_26080"/>
<comment type="similarity">
    <text evidence="1">Belongs to the short-chain dehydrogenases/reductases (SDR) family.</text>
</comment>
<dbReference type="PRINTS" id="PR00081">
    <property type="entry name" value="GDHRDH"/>
</dbReference>
<proteinExistence type="inferred from homology"/>
<dbReference type="InterPro" id="IPR051122">
    <property type="entry name" value="SDR_DHRS6-like"/>
</dbReference>
<gene>
    <name evidence="3" type="ORF">KMW28_26080</name>
</gene>
<dbReference type="SUPFAM" id="SSF51735">
    <property type="entry name" value="NAD(P)-binding Rossmann-fold domains"/>
    <property type="match status" value="1"/>
</dbReference>
<sequence>MKNILIIGGSSGIGAALVEIISQKEDHQLIATYNSTTPSKFNSTIFYHYDVLDKNASLNELPDVIHGLVYCPGSINLKPFQRITDEEYIKDLQLHVFGAVKVIRENLNALRKGNASIVLYSTIAVQSGFKFHSSVAISKGAIEGLTKSLAAEFAPKIRVNAIAPSLTDTPLASKLLSDEAKKEANGKNHPLQRVGEAVDIANLTEFLLSEKSSWMTGQILHIDGGLSTLKL</sequence>
<evidence type="ECO:0000313" key="4">
    <source>
        <dbReference type="Proteomes" id="UP000678679"/>
    </source>
</evidence>
<dbReference type="PANTHER" id="PTHR43477:SF1">
    <property type="entry name" value="DIHYDROANTICAPSIN 7-DEHYDROGENASE"/>
    <property type="match status" value="1"/>
</dbReference>
<evidence type="ECO:0000256" key="2">
    <source>
        <dbReference type="ARBA" id="ARBA00023002"/>
    </source>
</evidence>
<evidence type="ECO:0000256" key="1">
    <source>
        <dbReference type="ARBA" id="ARBA00006484"/>
    </source>
</evidence>
<dbReference type="Gene3D" id="3.40.50.720">
    <property type="entry name" value="NAD(P)-binding Rossmann-like Domain"/>
    <property type="match status" value="1"/>
</dbReference>
<evidence type="ECO:0000313" key="3">
    <source>
        <dbReference type="EMBL" id="QWG04366.1"/>
    </source>
</evidence>
<dbReference type="RefSeq" id="WP_169663831.1">
    <property type="nucleotide sequence ID" value="NZ_CP076133.1"/>
</dbReference>
<dbReference type="CDD" id="cd05233">
    <property type="entry name" value="SDR_c"/>
    <property type="match status" value="1"/>
</dbReference>
<dbReference type="Proteomes" id="UP000678679">
    <property type="component" value="Chromosome 2"/>
</dbReference>
<dbReference type="EMBL" id="CP076133">
    <property type="protein sequence ID" value="QWG04366.1"/>
    <property type="molecule type" value="Genomic_DNA"/>
</dbReference>
<dbReference type="PANTHER" id="PTHR43477">
    <property type="entry name" value="DIHYDROANTICAPSIN 7-DEHYDROGENASE"/>
    <property type="match status" value="1"/>
</dbReference>
<organism evidence="3 4">
    <name type="scientific">Flammeovirga yaeyamensis</name>
    <dbReference type="NCBI Taxonomy" id="367791"/>
    <lineage>
        <taxon>Bacteria</taxon>
        <taxon>Pseudomonadati</taxon>
        <taxon>Bacteroidota</taxon>
        <taxon>Cytophagia</taxon>
        <taxon>Cytophagales</taxon>
        <taxon>Flammeovirgaceae</taxon>
        <taxon>Flammeovirga</taxon>
    </lineage>
</organism>
<dbReference type="GO" id="GO:0016491">
    <property type="term" value="F:oxidoreductase activity"/>
    <property type="evidence" value="ECO:0007669"/>
    <property type="project" value="UniProtKB-KW"/>
</dbReference>
<reference evidence="3 4" key="1">
    <citation type="submission" date="2021-05" db="EMBL/GenBank/DDBJ databases">
        <title>Comparative genomic studies on the polysaccharide-degrading batcterial strains of the Flammeovirga genus.</title>
        <authorList>
            <person name="Zewei F."/>
            <person name="Zheng Z."/>
            <person name="Yu L."/>
            <person name="Ruyue G."/>
            <person name="Yanhong M."/>
            <person name="Yuanyuan C."/>
            <person name="Jingyan G."/>
            <person name="Wenjun H."/>
        </authorList>
    </citation>
    <scope>NUCLEOTIDE SEQUENCE [LARGE SCALE GENOMIC DNA]</scope>
    <source>
        <strain evidence="3 4">NBRC:100898</strain>
    </source>
</reference>
<dbReference type="InterPro" id="IPR036291">
    <property type="entry name" value="NAD(P)-bd_dom_sf"/>
</dbReference>
<dbReference type="AlphaFoldDB" id="A0AAX1NA26"/>
<protein>
    <submittedName>
        <fullName evidence="3">SDR family oxidoreductase</fullName>
    </submittedName>
</protein>
<accession>A0AAX1NA26</accession>
<keyword evidence="2" id="KW-0560">Oxidoreductase</keyword>
<dbReference type="Pfam" id="PF13561">
    <property type="entry name" value="adh_short_C2"/>
    <property type="match status" value="1"/>
</dbReference>
<keyword evidence="4" id="KW-1185">Reference proteome</keyword>
<dbReference type="InterPro" id="IPR002347">
    <property type="entry name" value="SDR_fam"/>
</dbReference>